<evidence type="ECO:0000256" key="2">
    <source>
        <dbReference type="ARBA" id="ARBA00007072"/>
    </source>
</evidence>
<evidence type="ECO:0000256" key="4">
    <source>
        <dbReference type="ARBA" id="ARBA00023001"/>
    </source>
</evidence>
<dbReference type="InterPro" id="IPR001701">
    <property type="entry name" value="Glyco_hydro_9"/>
</dbReference>
<evidence type="ECO:0000259" key="11">
    <source>
        <dbReference type="Pfam" id="PF00759"/>
    </source>
</evidence>
<dbReference type="InterPro" id="IPR012341">
    <property type="entry name" value="6hp_glycosidase-like_sf"/>
</dbReference>
<dbReference type="InterPro" id="IPR018221">
    <property type="entry name" value="Glyco_hydro_9_His_AS"/>
</dbReference>
<dbReference type="InterPro" id="IPR033126">
    <property type="entry name" value="Glyco_hydro_9_Asp/Glu_AS"/>
</dbReference>
<organism evidence="12 13">
    <name type="scientific">Cuscuta epithymum</name>
    <dbReference type="NCBI Taxonomy" id="186058"/>
    <lineage>
        <taxon>Eukaryota</taxon>
        <taxon>Viridiplantae</taxon>
        <taxon>Streptophyta</taxon>
        <taxon>Embryophyta</taxon>
        <taxon>Tracheophyta</taxon>
        <taxon>Spermatophyta</taxon>
        <taxon>Magnoliopsida</taxon>
        <taxon>eudicotyledons</taxon>
        <taxon>Gunneridae</taxon>
        <taxon>Pentapetalae</taxon>
        <taxon>asterids</taxon>
        <taxon>lamiids</taxon>
        <taxon>Solanales</taxon>
        <taxon>Convolvulaceae</taxon>
        <taxon>Cuscuteae</taxon>
        <taxon>Cuscuta</taxon>
        <taxon>Cuscuta subgen. Cuscuta</taxon>
    </lineage>
</organism>
<dbReference type="SUPFAM" id="SSF48208">
    <property type="entry name" value="Six-hairpin glycosidases"/>
    <property type="match status" value="1"/>
</dbReference>
<evidence type="ECO:0000256" key="5">
    <source>
        <dbReference type="ARBA" id="ARBA00023277"/>
    </source>
</evidence>
<accession>A0AAV0G0Q0</accession>
<gene>
    <name evidence="12" type="ORF">CEPIT_LOCUS39046</name>
</gene>
<comment type="catalytic activity">
    <reaction evidence="1 10">
        <text>Endohydrolysis of (1-&gt;4)-beta-D-glucosidic linkages in cellulose, lichenin and cereal beta-D-glucans.</text>
        <dbReference type="EC" id="3.2.1.4"/>
    </reaction>
</comment>
<proteinExistence type="inferred from homology"/>
<sequence length="235" mass="26307">MWSAGWLYHASGDEDYLNYIAQLGDLNDDQTFSWDNKKPGVKVILSKIFFETDRQDLQRYQEHANNYVCNVLNGKRTLGGLYYLGEWSNLQYLTASFLLGTYAKQLKSAQHPAMPICVHSANDLIEFVRQQVDYVLGDNPKGMSYMVGFGDNYPLKIHHRGASIVSVKKYPKSMGCYGPALTTNDANPNIHVGAITGGPDESDEYEDNRQNYQQSEPATYINAAFVGVVASLLAQ</sequence>
<comment type="similarity">
    <text evidence="2 8 10">Belongs to the glycosyl hydrolase 9 (cellulase E) family.</text>
</comment>
<dbReference type="GO" id="GO:0030245">
    <property type="term" value="P:cellulose catabolic process"/>
    <property type="evidence" value="ECO:0007669"/>
    <property type="project" value="UniProtKB-KW"/>
</dbReference>
<dbReference type="Gene3D" id="1.50.10.10">
    <property type="match status" value="1"/>
</dbReference>
<evidence type="ECO:0000256" key="1">
    <source>
        <dbReference type="ARBA" id="ARBA00000966"/>
    </source>
</evidence>
<feature type="active site" evidence="9">
    <location>
        <position position="207"/>
    </location>
</feature>
<dbReference type="EC" id="3.2.1.4" evidence="10"/>
<keyword evidence="7 8" id="KW-0624">Polysaccharide degradation</keyword>
<keyword evidence="6 8" id="KW-0326">Glycosidase</keyword>
<feature type="domain" description="Glycoside hydrolase family 9" evidence="11">
    <location>
        <begin position="1"/>
        <end position="229"/>
    </location>
</feature>
<dbReference type="PANTHER" id="PTHR22298">
    <property type="entry name" value="ENDO-1,4-BETA-GLUCANASE"/>
    <property type="match status" value="1"/>
</dbReference>
<keyword evidence="3 8" id="KW-0378">Hydrolase</keyword>
<evidence type="ECO:0000313" key="13">
    <source>
        <dbReference type="Proteomes" id="UP001152523"/>
    </source>
</evidence>
<comment type="caution">
    <text evidence="12">The sequence shown here is derived from an EMBL/GenBank/DDBJ whole genome shotgun (WGS) entry which is preliminary data.</text>
</comment>
<evidence type="ECO:0000256" key="8">
    <source>
        <dbReference type="PROSITE-ProRule" id="PRU10059"/>
    </source>
</evidence>
<evidence type="ECO:0000256" key="9">
    <source>
        <dbReference type="PROSITE-ProRule" id="PRU10060"/>
    </source>
</evidence>
<dbReference type="EMBL" id="CAMAPF010001029">
    <property type="protein sequence ID" value="CAH9141339.1"/>
    <property type="molecule type" value="Genomic_DNA"/>
</dbReference>
<reference evidence="12" key="1">
    <citation type="submission" date="2022-07" db="EMBL/GenBank/DDBJ databases">
        <authorList>
            <person name="Macas J."/>
            <person name="Novak P."/>
            <person name="Neumann P."/>
        </authorList>
    </citation>
    <scope>NUCLEOTIDE SEQUENCE</scope>
</reference>
<keyword evidence="13" id="KW-1185">Reference proteome</keyword>
<dbReference type="GO" id="GO:0008810">
    <property type="term" value="F:cellulase activity"/>
    <property type="evidence" value="ECO:0007669"/>
    <property type="project" value="UniProtKB-EC"/>
</dbReference>
<keyword evidence="4 10" id="KW-0136">Cellulose degradation</keyword>
<dbReference type="PROSITE" id="PS00592">
    <property type="entry name" value="GH9_2"/>
    <property type="match status" value="1"/>
</dbReference>
<dbReference type="AlphaFoldDB" id="A0AAV0G0Q0"/>
<dbReference type="Proteomes" id="UP001152523">
    <property type="component" value="Unassembled WGS sequence"/>
</dbReference>
<dbReference type="Pfam" id="PF00759">
    <property type="entry name" value="Glyco_hydro_9"/>
    <property type="match status" value="1"/>
</dbReference>
<dbReference type="InterPro" id="IPR008928">
    <property type="entry name" value="6-hairpin_glycosidase_sf"/>
</dbReference>
<name>A0AAV0G0Q0_9ASTE</name>
<evidence type="ECO:0000313" key="12">
    <source>
        <dbReference type="EMBL" id="CAH9141339.1"/>
    </source>
</evidence>
<evidence type="ECO:0000256" key="10">
    <source>
        <dbReference type="RuleBase" id="RU361166"/>
    </source>
</evidence>
<evidence type="ECO:0000256" key="7">
    <source>
        <dbReference type="ARBA" id="ARBA00023326"/>
    </source>
</evidence>
<feature type="active site" evidence="9">
    <location>
        <position position="216"/>
    </location>
</feature>
<feature type="active site" evidence="8">
    <location>
        <position position="158"/>
    </location>
</feature>
<dbReference type="PROSITE" id="PS00698">
    <property type="entry name" value="GH9_3"/>
    <property type="match status" value="1"/>
</dbReference>
<keyword evidence="5 8" id="KW-0119">Carbohydrate metabolism</keyword>
<evidence type="ECO:0000256" key="6">
    <source>
        <dbReference type="ARBA" id="ARBA00023295"/>
    </source>
</evidence>
<protein>
    <recommendedName>
        <fullName evidence="10">Endoglucanase</fullName>
        <ecNumber evidence="10">3.2.1.4</ecNumber>
    </recommendedName>
</protein>
<evidence type="ECO:0000256" key="3">
    <source>
        <dbReference type="ARBA" id="ARBA00022801"/>
    </source>
</evidence>